<sequence length="49" mass="5515">MIRCGRAFIQLITGMAERSNDRLNSYQRGEIEAVDGECVLSELKGKLSR</sequence>
<organism evidence="1 2">
    <name type="scientific">Acaryochloris marina (strain MBIC 11017)</name>
    <dbReference type="NCBI Taxonomy" id="329726"/>
    <lineage>
        <taxon>Bacteria</taxon>
        <taxon>Bacillati</taxon>
        <taxon>Cyanobacteriota</taxon>
        <taxon>Cyanophyceae</taxon>
        <taxon>Acaryochloridales</taxon>
        <taxon>Acaryochloridaceae</taxon>
        <taxon>Acaryochloris</taxon>
    </lineage>
</organism>
<name>B0CB55_ACAM1</name>
<reference evidence="1 2" key="1">
    <citation type="journal article" date="2008" name="Proc. Natl. Acad. Sci. U.S.A.">
        <title>Niche adaptation and genome expansion in the chlorophyll d-producing cyanobacterium Acaryochloris marina.</title>
        <authorList>
            <person name="Swingley W.D."/>
            <person name="Chen M."/>
            <person name="Cheung P.C."/>
            <person name="Conrad A.L."/>
            <person name="Dejesa L.C."/>
            <person name="Hao J."/>
            <person name="Honchak B.M."/>
            <person name="Karbach L.E."/>
            <person name="Kurdoglu A."/>
            <person name="Lahiri S."/>
            <person name="Mastrian S.D."/>
            <person name="Miyashita H."/>
            <person name="Page L."/>
            <person name="Ramakrishna P."/>
            <person name="Satoh S."/>
            <person name="Sattley W.M."/>
            <person name="Shimada Y."/>
            <person name="Taylor H.L."/>
            <person name="Tomo T."/>
            <person name="Tsuchiya T."/>
            <person name="Wang Z.T."/>
            <person name="Raymond J."/>
            <person name="Mimuro M."/>
            <person name="Blankenship R.E."/>
            <person name="Touchman J.W."/>
        </authorList>
    </citation>
    <scope>NUCLEOTIDE SEQUENCE [LARGE SCALE GENOMIC DNA]</scope>
    <source>
        <strain evidence="2">MBIC 11017</strain>
    </source>
</reference>
<dbReference type="AlphaFoldDB" id="B0CB55"/>
<accession>B0CB55</accession>
<dbReference type="EMBL" id="CP000828">
    <property type="protein sequence ID" value="ABW26694.1"/>
    <property type="molecule type" value="Genomic_DNA"/>
</dbReference>
<keyword evidence="2" id="KW-1185">Reference proteome</keyword>
<proteinExistence type="predicted"/>
<evidence type="ECO:0000313" key="2">
    <source>
        <dbReference type="Proteomes" id="UP000000268"/>
    </source>
</evidence>
<protein>
    <submittedName>
        <fullName evidence="1">Uncharacterized protein</fullName>
    </submittedName>
</protein>
<gene>
    <name evidence="1" type="ordered locus">AM1_1673</name>
</gene>
<dbReference type="Proteomes" id="UP000000268">
    <property type="component" value="Chromosome"/>
</dbReference>
<dbReference type="KEGG" id="amr:AM1_1673"/>
<evidence type="ECO:0000313" key="1">
    <source>
        <dbReference type="EMBL" id="ABW26694.1"/>
    </source>
</evidence>
<dbReference type="HOGENOM" id="CLU_3131067_0_0_3"/>